<dbReference type="GO" id="GO:0043041">
    <property type="term" value="P:amino acid activation for nonribosomal peptide biosynthetic process"/>
    <property type="evidence" value="ECO:0007669"/>
    <property type="project" value="TreeGrafter"/>
</dbReference>
<dbReference type="Pfam" id="PF13193">
    <property type="entry name" value="AMP-binding_C"/>
    <property type="match status" value="1"/>
</dbReference>
<dbReference type="GO" id="GO:0008610">
    <property type="term" value="P:lipid biosynthetic process"/>
    <property type="evidence" value="ECO:0007669"/>
    <property type="project" value="InterPro"/>
</dbReference>
<dbReference type="Pfam" id="PF00668">
    <property type="entry name" value="Condensation"/>
    <property type="match status" value="2"/>
</dbReference>
<evidence type="ECO:0000313" key="13">
    <source>
        <dbReference type="EMBL" id="KES06115.1"/>
    </source>
</evidence>
<dbReference type="Gene3D" id="3.40.50.980">
    <property type="match status" value="2"/>
</dbReference>
<dbReference type="RefSeq" id="WP_051858303.1">
    <property type="nucleotide sequence ID" value="NZ_JBFADL010000099.1"/>
</dbReference>
<evidence type="ECO:0000313" key="14">
    <source>
        <dbReference type="Proteomes" id="UP000028341"/>
    </source>
</evidence>
<feature type="domain" description="Carrier" evidence="12">
    <location>
        <begin position="621"/>
        <end position="698"/>
    </location>
</feature>
<feature type="domain" description="Carrier" evidence="12">
    <location>
        <begin position="1687"/>
        <end position="1761"/>
    </location>
</feature>
<evidence type="ECO:0000256" key="4">
    <source>
        <dbReference type="ARBA" id="ARBA00016743"/>
    </source>
</evidence>
<evidence type="ECO:0000256" key="2">
    <source>
        <dbReference type="ARBA" id="ARBA00005102"/>
    </source>
</evidence>
<evidence type="ECO:0000256" key="5">
    <source>
        <dbReference type="ARBA" id="ARBA00022450"/>
    </source>
</evidence>
<evidence type="ECO:0000256" key="1">
    <source>
        <dbReference type="ARBA" id="ARBA00001957"/>
    </source>
</evidence>
<dbReference type="FunFam" id="3.40.50.12780:FF:000013">
    <property type="entry name" value="Long-chain-fatty-acid--AMP ligase FadD32"/>
    <property type="match status" value="1"/>
</dbReference>
<evidence type="ECO:0000256" key="8">
    <source>
        <dbReference type="ARBA" id="ARBA00022832"/>
    </source>
</evidence>
<feature type="region of interest" description="Disordered" evidence="11">
    <location>
        <begin position="584"/>
        <end position="604"/>
    </location>
</feature>
<dbReference type="FunFam" id="3.40.50.12780:FF:000012">
    <property type="entry name" value="Non-ribosomal peptide synthetase"/>
    <property type="match status" value="1"/>
</dbReference>
<dbReference type="PANTHER" id="PTHR45527">
    <property type="entry name" value="NONRIBOSOMAL PEPTIDE SYNTHETASE"/>
    <property type="match status" value="1"/>
</dbReference>
<dbReference type="PANTHER" id="PTHR45527:SF10">
    <property type="entry name" value="PYOCHELIN SYNTHASE PCHF"/>
    <property type="match status" value="1"/>
</dbReference>
<dbReference type="PROSITE" id="PS00012">
    <property type="entry name" value="PHOSPHOPANTETHEINE"/>
    <property type="match status" value="2"/>
</dbReference>
<dbReference type="Pfam" id="PF00501">
    <property type="entry name" value="AMP-binding"/>
    <property type="match status" value="2"/>
</dbReference>
<feature type="compositionally biased region" description="Low complexity" evidence="11">
    <location>
        <begin position="701"/>
        <end position="713"/>
    </location>
</feature>
<dbReference type="InterPro" id="IPR025110">
    <property type="entry name" value="AMP-bd_C"/>
</dbReference>
<dbReference type="InterPro" id="IPR010071">
    <property type="entry name" value="AA_adenyl_dom"/>
</dbReference>
<evidence type="ECO:0000259" key="12">
    <source>
        <dbReference type="PROSITE" id="PS50075"/>
    </source>
</evidence>
<dbReference type="InterPro" id="IPR009081">
    <property type="entry name" value="PP-bd_ACP"/>
</dbReference>
<dbReference type="Gene3D" id="3.30.559.30">
    <property type="entry name" value="Nonribosomal peptide synthetase, condensation domain"/>
    <property type="match status" value="2"/>
</dbReference>
<dbReference type="InterPro" id="IPR036736">
    <property type="entry name" value="ACP-like_sf"/>
</dbReference>
<dbReference type="NCBIfam" id="TIGR01733">
    <property type="entry name" value="AA-adenyl-dom"/>
    <property type="match status" value="1"/>
</dbReference>
<evidence type="ECO:0000256" key="7">
    <source>
        <dbReference type="ARBA" id="ARBA00022598"/>
    </source>
</evidence>
<dbReference type="SMART" id="SM00823">
    <property type="entry name" value="PKS_PP"/>
    <property type="match status" value="2"/>
</dbReference>
<dbReference type="OrthoDB" id="2472181at2"/>
<protein>
    <recommendedName>
        <fullName evidence="4">Phenyloxazoline synthase MbtB</fullName>
    </recommendedName>
    <alternativeName>
        <fullName evidence="10">Mycobactin synthetase protein B</fullName>
    </alternativeName>
</protein>
<keyword evidence="14" id="KW-1185">Reference proteome</keyword>
<organism evidence="13 14">
    <name type="scientific">Streptomyces toyocaensis</name>
    <dbReference type="NCBI Taxonomy" id="55952"/>
    <lineage>
        <taxon>Bacteria</taxon>
        <taxon>Bacillati</taxon>
        <taxon>Actinomycetota</taxon>
        <taxon>Actinomycetes</taxon>
        <taxon>Kitasatosporales</taxon>
        <taxon>Streptomycetaceae</taxon>
        <taxon>Streptomyces</taxon>
    </lineage>
</organism>
<feature type="region of interest" description="Disordered" evidence="11">
    <location>
        <begin position="1"/>
        <end position="21"/>
    </location>
</feature>
<dbReference type="EMBL" id="JFCB01000013">
    <property type="protein sequence ID" value="KES06115.1"/>
    <property type="molecule type" value="Genomic_DNA"/>
</dbReference>
<dbReference type="GO" id="GO:0005737">
    <property type="term" value="C:cytoplasm"/>
    <property type="evidence" value="ECO:0007669"/>
    <property type="project" value="TreeGrafter"/>
</dbReference>
<keyword evidence="6" id="KW-0597">Phosphoprotein</keyword>
<dbReference type="Gene3D" id="2.30.38.10">
    <property type="entry name" value="Luciferase, Domain 3"/>
    <property type="match status" value="1"/>
</dbReference>
<dbReference type="Pfam" id="PF00550">
    <property type="entry name" value="PP-binding"/>
    <property type="match status" value="2"/>
</dbReference>
<dbReference type="STRING" id="55952.BU52_17015"/>
<dbReference type="InterPro" id="IPR023213">
    <property type="entry name" value="CAT-like_dom_sf"/>
</dbReference>
<evidence type="ECO:0000256" key="11">
    <source>
        <dbReference type="SAM" id="MobiDB-lite"/>
    </source>
</evidence>
<dbReference type="GO" id="GO:0017000">
    <property type="term" value="P:antibiotic biosynthetic process"/>
    <property type="evidence" value="ECO:0007669"/>
    <property type="project" value="UniProtKB-ARBA"/>
</dbReference>
<comment type="caution">
    <text evidence="13">The sequence shown here is derived from an EMBL/GenBank/DDBJ whole genome shotgun (WGS) entry which is preliminary data.</text>
</comment>
<dbReference type="InterPro" id="IPR040097">
    <property type="entry name" value="FAAL/FAAC"/>
</dbReference>
<dbReference type="PROSITE" id="PS00455">
    <property type="entry name" value="AMP_BINDING"/>
    <property type="match status" value="2"/>
</dbReference>
<dbReference type="GO" id="GO:0006631">
    <property type="term" value="P:fatty acid metabolic process"/>
    <property type="evidence" value="ECO:0007669"/>
    <property type="project" value="UniProtKB-KW"/>
</dbReference>
<evidence type="ECO:0000256" key="6">
    <source>
        <dbReference type="ARBA" id="ARBA00022553"/>
    </source>
</evidence>
<dbReference type="eggNOG" id="COG0318">
    <property type="taxonomic scope" value="Bacteria"/>
</dbReference>
<dbReference type="CDD" id="cd05931">
    <property type="entry name" value="FAAL"/>
    <property type="match status" value="1"/>
</dbReference>
<dbReference type="Proteomes" id="UP000028341">
    <property type="component" value="Unassembled WGS sequence"/>
</dbReference>
<comment type="cofactor">
    <cofactor evidence="1">
        <name>pantetheine 4'-phosphate</name>
        <dbReference type="ChEBI" id="CHEBI:47942"/>
    </cofactor>
</comment>
<dbReference type="GO" id="GO:0016874">
    <property type="term" value="F:ligase activity"/>
    <property type="evidence" value="ECO:0007669"/>
    <property type="project" value="UniProtKB-KW"/>
</dbReference>
<dbReference type="Gene3D" id="3.40.50.12780">
    <property type="entry name" value="N-terminal domain of ligase-like"/>
    <property type="match status" value="1"/>
</dbReference>
<keyword evidence="7" id="KW-0436">Ligase</keyword>
<dbReference type="Gene3D" id="3.30.559.10">
    <property type="entry name" value="Chloramphenicol acetyltransferase-like domain"/>
    <property type="match status" value="2"/>
</dbReference>
<dbReference type="InterPro" id="IPR020845">
    <property type="entry name" value="AMP-binding_CS"/>
</dbReference>
<evidence type="ECO:0000256" key="10">
    <source>
        <dbReference type="ARBA" id="ARBA00033440"/>
    </source>
</evidence>
<dbReference type="eggNOG" id="COG1020">
    <property type="taxonomic scope" value="Bacteria"/>
</dbReference>
<evidence type="ECO:0000256" key="9">
    <source>
        <dbReference type="ARBA" id="ARBA00023098"/>
    </source>
</evidence>
<gene>
    <name evidence="13" type="ORF">BU52_17015</name>
</gene>
<accession>A0A081XRE2</accession>
<dbReference type="InterPro" id="IPR006162">
    <property type="entry name" value="Ppantetheine_attach_site"/>
</dbReference>
<dbReference type="FunFam" id="3.30.559.30:FF:000006">
    <property type="entry name" value="Yersiniabactin polyketide/non-ribosomal peptide synthetase"/>
    <property type="match status" value="1"/>
</dbReference>
<dbReference type="CDD" id="cd12114">
    <property type="entry name" value="A_NRPS_TlmIV_like"/>
    <property type="match status" value="1"/>
</dbReference>
<dbReference type="CDD" id="cd19535">
    <property type="entry name" value="Cyc_NRPS"/>
    <property type="match status" value="1"/>
</dbReference>
<comment type="pathway">
    <text evidence="2">Siderophore biosynthesis; mycobactin biosynthesis.</text>
</comment>
<sequence>MTHTVRRRSVRNAPLPPDVLRSLGERDADREVLRMVRPAQEQHAADRTAAVTRGALMARSYAVAAALADRVEPGDRVLVLLDGGPDLFAACLAAWHLGAAAVPVPPAAGTDPDRVLRLAEIAVDAEVCAVVTTRPVSEACRSLWQRRTTAPLAWRCVDDVPESAPPPPTSALRPTDTALLLYTSGSTSRPKGVVVPHERLRATLELQRERTALPDGGHVVNWLPAHHALGFGSALLAAYVGGCATLIQPGDFVDDPLRWLRAITAADAPVLSGGAPFGYERCVAAADEADCAGLDLSRWQTALIGAERIRSRTLTEFTDTFTPYGFRPEAWFPAYGLTETMLIVTGHRSSEPPVSIDVDAAALERGSVEPAREDTARAQTLVGCGSPGPGAELLIVTPETRRPCPAGRVGELWITGPVVMDGYWRRTEETAATFHGMLTDGGRRYLRTGDLGFLHEGELVVCGRLKELVIIRGRNLHPQDIELSCRQAEHRLTGLAAAAFSVEEEEQERLVVVQGIDDATAEAVGDLTALANDLARAVTAGHDVEVHDLVLVPAHLIPKTASGKVRRAACRTAYLNGELSVRARADATPVPDPDHSGTPGHSALPALADALDEAPGDARHDVLVDRLRLLLAGILNRTPDDTEADRTLLHLGMDSLRTMELRALLHRELGVLLPLSLLGGSTLPALVDALLQRLPTRTDKPSAPATAPVTAAPQDRYQPFPLTDLQQAYLAGRDPEFPLGGVATHFYAEFDAVGLDTSRLGDALDRLVVRHDMLRAVFGADGSQRVLPPEMVAAGHLTEYDLRGRPVEEVSRRLDTVREEMSHDVLPTGRAPLMDIRATVLDGDRCRVHVGLDLLVFDVWSLRLFFREWQCLYEGRDEALPPLGLTFRDYVLATRQDSGGAALEAARAYWSERLDTLPAGPELPLAVAVEPRAGHRFRRLRHRLDTDTWDELRRRAATRGLTPAAVLLAVYATVLGRWSRSRRFTLNLPTFNRHRVHPEVDTIIGDFTSVTLLEVDLGEADKGIGRLATEIQLRLWSDLEHRAYSGVRVLRDLARRRPSAGGLFSPVVFAGARGQVPGGDPDLPVDWLGEWAFGISQTPQVLLDHQVWEEADGLSFNWDHVEDLFPAGLVDEMFAAYCRVLEGLVFDEELWESGPGELRPVKQRALAAGANDTAGAVPEGLLHTGLLERAVEWPGKVAVVAADGTLTYGELRLWAAAVARRLLARGVTPGELVAVSVGKSREQIVAVLGVLMAGGAYLPVDPELPSERRHSLMKRSGCGVVLTSGREVPLDWPDGITEELVDLSGPVVEGPVPGVAGDGGGLAYVIYTSGSTGVPKGVAVSHRAALNTCVEVCERFGVGSSDVVLGLSSLSFDLSVFDVFGVLGAGGTLVLPRAGSGRDPGHWQELVTEHGVTVWNSVPALMGMFIEHTGDTGELPLKLVLLSGDWIPVELPDRVRAAAPGAQVVSLGGATEAGIWSIAYPVGEVDPRWESIPYGRPLRNQRFHVLDAQWRECPVWVAGELFIAGAGLADGYWRDPERTAASFVTHPVTEERLYRTGDVGRWLPSGDIEFLGREDFQVKVGGFRIELGEIEAALAGCEGVRAAVAAAPGARHHRRLVGYVVAEESADETELLERVRAHAGQHLPSYMVPPVLKVIDEIPLSANGKVDRTALPAPTAAAPAPQAARADSLGPTAVALSELAAEIIGIDGIDPHADFFTLGGDSIMGVQMVSRAGAQGMDITAADLFRHRTIAELAAVVDERAAGVEAGDDETLPLTPYQRHLFELAAPETPTAAHRFTIAVAADFAPERAEELLTLLRRRHPGLRMRFVHGPQGWHQTEQGRAEDTADPATYVPLIDLSALPEERRETAVEQMADDMRDELDPSIGLTVKAALFDLGPDDRRLVWLCHALVTDLRSVQLLLSDFSAGAELIRDGRPADLLPPTRPFPRWAREAAAHTQDAPAASEEPLLAPASSGERVHRFSIVLDRDEAERLLGTAAAAYRLTGREVAFAALACAAFEATGRHGLRFAVEDDARPLNLAELDVSESVGAFSRILPVALERHAPGKTKALLTAAKERLRAAVRDETLCTGDATSLLLLRDLDELAELPHVGHPFTPDGPVAPPVWDPGTAPGHPLVVTTYRLDGRWHIDWACRGEAARALAEDLAGRTAGALRTVADHCAATDNGAVSPSDFPLADLDQAALAALTAALDDQTGPHGDGFSPNDGTDHEVNR</sequence>
<feature type="region of interest" description="Disordered" evidence="11">
    <location>
        <begin position="2209"/>
        <end position="2231"/>
    </location>
</feature>
<dbReference type="InterPro" id="IPR020806">
    <property type="entry name" value="PKS_PP-bd"/>
</dbReference>
<proteinExistence type="inferred from homology"/>
<keyword evidence="5" id="KW-0596">Phosphopantetheine</keyword>
<dbReference type="InterPro" id="IPR001242">
    <property type="entry name" value="Condensation_dom"/>
</dbReference>
<dbReference type="Gene3D" id="3.30.300.30">
    <property type="match status" value="2"/>
</dbReference>
<comment type="similarity">
    <text evidence="3">Belongs to the ATP-dependent AMP-binding enzyme family. MbtB subfamily.</text>
</comment>
<dbReference type="GO" id="GO:0031177">
    <property type="term" value="F:phosphopantetheine binding"/>
    <property type="evidence" value="ECO:0007669"/>
    <property type="project" value="InterPro"/>
</dbReference>
<evidence type="ECO:0000256" key="3">
    <source>
        <dbReference type="ARBA" id="ARBA00007380"/>
    </source>
</evidence>
<feature type="region of interest" description="Disordered" evidence="11">
    <location>
        <begin position="697"/>
        <end position="716"/>
    </location>
</feature>
<dbReference type="InterPro" id="IPR057737">
    <property type="entry name" value="Condensation_MtbB-like"/>
</dbReference>
<reference evidence="13 14" key="1">
    <citation type="submission" date="2014-02" db="EMBL/GenBank/DDBJ databases">
        <title>The genome announcement of Streptomyces toyocaensis NRRL15009.</title>
        <authorList>
            <person name="Hong H.-J."/>
            <person name="Kwun M.J."/>
        </authorList>
    </citation>
    <scope>NUCLEOTIDE SEQUENCE [LARGE SCALE GENOMIC DNA]</scope>
    <source>
        <strain evidence="13 14">NRRL 15009</strain>
    </source>
</reference>
<feature type="compositionally biased region" description="Basic residues" evidence="11">
    <location>
        <begin position="1"/>
        <end position="10"/>
    </location>
</feature>
<keyword evidence="9" id="KW-0443">Lipid metabolism</keyword>
<dbReference type="GO" id="GO:0044550">
    <property type="term" value="P:secondary metabolite biosynthetic process"/>
    <property type="evidence" value="ECO:0007669"/>
    <property type="project" value="TreeGrafter"/>
</dbReference>
<dbReference type="PROSITE" id="PS50075">
    <property type="entry name" value="CARRIER"/>
    <property type="match status" value="2"/>
</dbReference>
<name>A0A081XRE2_STRTO</name>
<dbReference type="InterPro" id="IPR000873">
    <property type="entry name" value="AMP-dep_synth/lig_dom"/>
</dbReference>
<keyword evidence="8" id="KW-0276">Fatty acid metabolism</keyword>
<dbReference type="FunFam" id="3.30.559.10:FF:000023">
    <property type="entry name" value="Non-ribosomal peptide synthetase"/>
    <property type="match status" value="1"/>
</dbReference>
<dbReference type="Gene3D" id="1.10.1200.10">
    <property type="entry name" value="ACP-like"/>
    <property type="match status" value="2"/>
</dbReference>
<dbReference type="GO" id="GO:0071766">
    <property type="term" value="P:Actinobacterium-type cell wall biogenesis"/>
    <property type="evidence" value="ECO:0007669"/>
    <property type="project" value="UniProtKB-ARBA"/>
</dbReference>
<dbReference type="InterPro" id="IPR042099">
    <property type="entry name" value="ANL_N_sf"/>
</dbReference>
<dbReference type="SUPFAM" id="SSF52777">
    <property type="entry name" value="CoA-dependent acyltransferases"/>
    <property type="match status" value="4"/>
</dbReference>
<dbReference type="SUPFAM" id="SSF56801">
    <property type="entry name" value="Acetyl-CoA synthetase-like"/>
    <property type="match status" value="2"/>
</dbReference>
<dbReference type="InterPro" id="IPR045851">
    <property type="entry name" value="AMP-bd_C_sf"/>
</dbReference>
<dbReference type="SUPFAM" id="SSF47336">
    <property type="entry name" value="ACP-like"/>
    <property type="match status" value="2"/>
</dbReference>